<dbReference type="SUPFAM" id="SSF53659">
    <property type="entry name" value="Isocitrate/Isopropylmalate dehydrogenase-like"/>
    <property type="match status" value="1"/>
</dbReference>
<organism evidence="12 13">
    <name type="scientific">Salipiger mucosus DSM 16094</name>
    <dbReference type="NCBI Taxonomy" id="1123237"/>
    <lineage>
        <taxon>Bacteria</taxon>
        <taxon>Pseudomonadati</taxon>
        <taxon>Pseudomonadota</taxon>
        <taxon>Alphaproteobacteria</taxon>
        <taxon>Rhodobacterales</taxon>
        <taxon>Roseobacteraceae</taxon>
        <taxon>Salipiger</taxon>
    </lineage>
</organism>
<dbReference type="InterPro" id="IPR004436">
    <property type="entry name" value="Isocitrate_DH_NADP_mono"/>
</dbReference>
<feature type="region of interest" description="Disordered" evidence="11">
    <location>
        <begin position="153"/>
        <end position="198"/>
    </location>
</feature>
<evidence type="ECO:0000313" key="12">
    <source>
        <dbReference type="EMBL" id="EPX82582.1"/>
    </source>
</evidence>
<dbReference type="EMBL" id="APVH01000020">
    <property type="protein sequence ID" value="EPX82582.1"/>
    <property type="molecule type" value="Genomic_DNA"/>
</dbReference>
<proteinExistence type="inferred from homology"/>
<evidence type="ECO:0000256" key="4">
    <source>
        <dbReference type="ARBA" id="ARBA00022532"/>
    </source>
</evidence>
<dbReference type="AlphaFoldDB" id="S9QSK4"/>
<keyword evidence="7" id="KW-0521">NADP</keyword>
<evidence type="ECO:0000256" key="3">
    <source>
        <dbReference type="ARBA" id="ARBA00022435"/>
    </source>
</evidence>
<dbReference type="STRING" id="1123237.Salmuc_00901"/>
<sequence>MYTKVDEAPELASHSLLPIVRSFAEAAGVSIETRDISLAGRILATFPEVLTDEQKQGDDLAWLGDWVKQPQANVIKLPNISASEPQLVAAIKELQDQGYALPDYPYSPSTDEEKAVRAKYDTVKGSAVNPVLREGNSDRRAAAAVKKFAMANPHRMGEWSSDTQDQGLGDVGRRLLLEREEPDAPREPGRRREDRARR</sequence>
<evidence type="ECO:0000256" key="8">
    <source>
        <dbReference type="ARBA" id="ARBA00023002"/>
    </source>
</evidence>
<keyword evidence="3" id="KW-0329">Glyoxylate bypass</keyword>
<keyword evidence="6" id="KW-0460">Magnesium</keyword>
<dbReference type="Proteomes" id="UP000015347">
    <property type="component" value="Unassembled WGS sequence"/>
</dbReference>
<keyword evidence="8 12" id="KW-0560">Oxidoreductase</keyword>
<accession>S9QSK4</accession>
<evidence type="ECO:0000256" key="1">
    <source>
        <dbReference type="ARBA" id="ARBA00001946"/>
    </source>
</evidence>
<dbReference type="EC" id="1.1.1.42" evidence="2"/>
<comment type="similarity">
    <text evidence="10">Belongs to the monomeric-type IDH family.</text>
</comment>
<evidence type="ECO:0000256" key="2">
    <source>
        <dbReference type="ARBA" id="ARBA00013013"/>
    </source>
</evidence>
<keyword evidence="4" id="KW-0816">Tricarboxylic acid cycle</keyword>
<dbReference type="HOGENOM" id="CLU_1377290_0_0_5"/>
<keyword evidence="13" id="KW-1185">Reference proteome</keyword>
<gene>
    <name evidence="12" type="ORF">Salmuc_00901</name>
</gene>
<dbReference type="eggNOG" id="COG2838">
    <property type="taxonomic scope" value="Bacteria"/>
</dbReference>
<evidence type="ECO:0000256" key="5">
    <source>
        <dbReference type="ARBA" id="ARBA00022723"/>
    </source>
</evidence>
<name>S9QSK4_9RHOB</name>
<evidence type="ECO:0000256" key="10">
    <source>
        <dbReference type="ARBA" id="ARBA00046318"/>
    </source>
</evidence>
<dbReference type="PANTHER" id="PTHR36999:SF1">
    <property type="entry name" value="ISOCITRATE DEHYDROGENASE (NADP(+))"/>
    <property type="match status" value="1"/>
</dbReference>
<evidence type="ECO:0000313" key="13">
    <source>
        <dbReference type="Proteomes" id="UP000015347"/>
    </source>
</evidence>
<dbReference type="GO" id="GO:0006099">
    <property type="term" value="P:tricarboxylic acid cycle"/>
    <property type="evidence" value="ECO:0007669"/>
    <property type="project" value="UniProtKB-KW"/>
</dbReference>
<evidence type="ECO:0000256" key="7">
    <source>
        <dbReference type="ARBA" id="ARBA00022857"/>
    </source>
</evidence>
<dbReference type="Pfam" id="PF03971">
    <property type="entry name" value="IDH"/>
    <property type="match status" value="1"/>
</dbReference>
<dbReference type="PANTHER" id="PTHR36999">
    <property type="entry name" value="ISOCITRATE DEHYDROGENASE [NADP]"/>
    <property type="match status" value="1"/>
</dbReference>
<dbReference type="GO" id="GO:0006097">
    <property type="term" value="P:glyoxylate cycle"/>
    <property type="evidence" value="ECO:0007669"/>
    <property type="project" value="UniProtKB-KW"/>
</dbReference>
<protein>
    <recommendedName>
        <fullName evidence="2">isocitrate dehydrogenase (NADP(+))</fullName>
        <ecNumber evidence="2">1.1.1.42</ecNumber>
    </recommendedName>
</protein>
<feature type="compositionally biased region" description="Basic and acidic residues" evidence="11">
    <location>
        <begin position="171"/>
        <end position="198"/>
    </location>
</feature>
<evidence type="ECO:0000256" key="11">
    <source>
        <dbReference type="SAM" id="MobiDB-lite"/>
    </source>
</evidence>
<comment type="cofactor">
    <cofactor evidence="1">
        <name>Mg(2+)</name>
        <dbReference type="ChEBI" id="CHEBI:18420"/>
    </cofactor>
</comment>
<reference evidence="13" key="1">
    <citation type="journal article" date="2014" name="Stand. Genomic Sci.">
        <title>Genome sequence of the exopolysaccharide-producing Salipiger mucosus type strain (DSM 16094(T)), a moderately halophilic member of the Roseobacter clade.</title>
        <authorList>
            <person name="Riedel T."/>
            <person name="Spring S."/>
            <person name="Fiebig A."/>
            <person name="Petersen J."/>
            <person name="Kyrpides N.C."/>
            <person name="Goker M."/>
            <person name="Klenk H.P."/>
        </authorList>
    </citation>
    <scope>NUCLEOTIDE SEQUENCE [LARGE SCALE GENOMIC DNA]</scope>
    <source>
        <strain evidence="13">DSM 16094</strain>
    </source>
</reference>
<comment type="catalytic activity">
    <reaction evidence="9">
        <text>D-threo-isocitrate + NADP(+) = 2-oxoglutarate + CO2 + NADPH</text>
        <dbReference type="Rhea" id="RHEA:19629"/>
        <dbReference type="ChEBI" id="CHEBI:15562"/>
        <dbReference type="ChEBI" id="CHEBI:16526"/>
        <dbReference type="ChEBI" id="CHEBI:16810"/>
        <dbReference type="ChEBI" id="CHEBI:57783"/>
        <dbReference type="ChEBI" id="CHEBI:58349"/>
        <dbReference type="EC" id="1.1.1.42"/>
    </reaction>
</comment>
<keyword evidence="5" id="KW-0479">Metal-binding</keyword>
<dbReference type="GO" id="GO:0046872">
    <property type="term" value="F:metal ion binding"/>
    <property type="evidence" value="ECO:0007669"/>
    <property type="project" value="UniProtKB-KW"/>
</dbReference>
<evidence type="ECO:0000256" key="6">
    <source>
        <dbReference type="ARBA" id="ARBA00022842"/>
    </source>
</evidence>
<dbReference type="GO" id="GO:0004450">
    <property type="term" value="F:isocitrate dehydrogenase (NADP+) activity"/>
    <property type="evidence" value="ECO:0007669"/>
    <property type="project" value="UniProtKB-EC"/>
</dbReference>
<evidence type="ECO:0000256" key="9">
    <source>
        <dbReference type="ARBA" id="ARBA00023554"/>
    </source>
</evidence>
<comment type="caution">
    <text evidence="12">The sequence shown here is derived from an EMBL/GenBank/DDBJ whole genome shotgun (WGS) entry which is preliminary data.</text>
</comment>